<dbReference type="SUPFAM" id="SSF102705">
    <property type="entry name" value="NIF3 (NGG1p interacting factor 3)-like"/>
    <property type="match status" value="1"/>
</dbReference>
<feature type="binding site" evidence="6">
    <location>
        <position position="66"/>
    </location>
    <ligand>
        <name>a divalent metal cation</name>
        <dbReference type="ChEBI" id="CHEBI:60240"/>
        <label>1</label>
    </ligand>
</feature>
<keyword evidence="8" id="KW-1185">Reference proteome</keyword>
<evidence type="ECO:0000256" key="1">
    <source>
        <dbReference type="ARBA" id="ARBA00006964"/>
    </source>
</evidence>
<dbReference type="InterPro" id="IPR036069">
    <property type="entry name" value="DUF34/NIF3_sf"/>
</dbReference>
<dbReference type="InterPro" id="IPR002678">
    <property type="entry name" value="DUF34/NIF3"/>
</dbReference>
<gene>
    <name evidence="7" type="ORF">dnm_010670</name>
</gene>
<evidence type="ECO:0000256" key="2">
    <source>
        <dbReference type="ARBA" id="ARBA00011643"/>
    </source>
</evidence>
<evidence type="ECO:0000256" key="4">
    <source>
        <dbReference type="ARBA" id="ARBA00022723"/>
    </source>
</evidence>
<feature type="binding site" evidence="6">
    <location>
        <position position="67"/>
    </location>
    <ligand>
        <name>a divalent metal cation</name>
        <dbReference type="ChEBI" id="CHEBI:60240"/>
        <label>1</label>
    </ligand>
</feature>
<proteinExistence type="inferred from homology"/>
<reference evidence="7" key="1">
    <citation type="journal article" date="2021" name="Microb. Physiol.">
        <title>Proteogenomic Insights into the Physiology of Marine, Sulfate-Reducing, Filamentous Desulfonema limicola and Desulfonema magnum.</title>
        <authorList>
            <person name="Schnaars V."/>
            <person name="Wohlbrand L."/>
            <person name="Scheve S."/>
            <person name="Hinrichs C."/>
            <person name="Reinhardt R."/>
            <person name="Rabus R."/>
        </authorList>
    </citation>
    <scope>NUCLEOTIDE SEQUENCE</scope>
    <source>
        <strain evidence="7">4be13</strain>
    </source>
</reference>
<feature type="binding site" evidence="6">
    <location>
        <position position="339"/>
    </location>
    <ligand>
        <name>a divalent metal cation</name>
        <dbReference type="ChEBI" id="CHEBI:60240"/>
        <label>1</label>
    </ligand>
</feature>
<dbReference type="Gene3D" id="3.40.1390.30">
    <property type="entry name" value="NIF3 (NGG1p interacting factor 3)-like"/>
    <property type="match status" value="2"/>
</dbReference>
<dbReference type="PANTHER" id="PTHR13799:SF14">
    <property type="entry name" value="GTP CYCLOHYDROLASE 1 TYPE 2 HOMOLOG"/>
    <property type="match status" value="1"/>
</dbReference>
<organism evidence="7 8">
    <name type="scientific">Desulfonema magnum</name>
    <dbReference type="NCBI Taxonomy" id="45655"/>
    <lineage>
        <taxon>Bacteria</taxon>
        <taxon>Pseudomonadati</taxon>
        <taxon>Thermodesulfobacteriota</taxon>
        <taxon>Desulfobacteria</taxon>
        <taxon>Desulfobacterales</taxon>
        <taxon>Desulfococcaceae</taxon>
        <taxon>Desulfonema</taxon>
    </lineage>
</organism>
<dbReference type="AlphaFoldDB" id="A0A975GLQ6"/>
<dbReference type="RefSeq" id="WP_207681277.1">
    <property type="nucleotide sequence ID" value="NZ_CP061800.1"/>
</dbReference>
<evidence type="ECO:0000313" key="8">
    <source>
        <dbReference type="Proteomes" id="UP000663722"/>
    </source>
</evidence>
<dbReference type="FunFam" id="3.40.1390.30:FF:000001">
    <property type="entry name" value="GTP cyclohydrolase 1 type 2"/>
    <property type="match status" value="1"/>
</dbReference>
<dbReference type="Gene3D" id="3.30.70.120">
    <property type="match status" value="1"/>
</dbReference>
<feature type="binding site" evidence="6">
    <location>
        <position position="335"/>
    </location>
    <ligand>
        <name>a divalent metal cation</name>
        <dbReference type="ChEBI" id="CHEBI:60240"/>
        <label>1</label>
    </ligand>
</feature>
<dbReference type="PANTHER" id="PTHR13799">
    <property type="entry name" value="NGG1 INTERACTING FACTOR 3"/>
    <property type="match status" value="1"/>
</dbReference>
<accession>A0A975GLQ6</accession>
<dbReference type="KEGG" id="dmm:dnm_010670"/>
<name>A0A975GLQ6_9BACT</name>
<dbReference type="PIRSF" id="PIRSF037489">
    <property type="entry name" value="UCP037489_NIF3_YqfO"/>
    <property type="match status" value="1"/>
</dbReference>
<dbReference type="InterPro" id="IPR017221">
    <property type="entry name" value="DUF34/NIF3_bac"/>
</dbReference>
<protein>
    <recommendedName>
        <fullName evidence="3 5">GTP cyclohydrolase 1 type 2 homolog</fullName>
    </recommendedName>
</protein>
<feature type="binding site" evidence="6">
    <location>
        <position position="105"/>
    </location>
    <ligand>
        <name>a divalent metal cation</name>
        <dbReference type="ChEBI" id="CHEBI:60240"/>
        <label>1</label>
    </ligand>
</feature>
<evidence type="ECO:0000256" key="5">
    <source>
        <dbReference type="PIRNR" id="PIRNR037489"/>
    </source>
</evidence>
<dbReference type="InterPro" id="IPR015867">
    <property type="entry name" value="N-reg_PII/ATP_PRibTrfase_C"/>
</dbReference>
<keyword evidence="4 5" id="KW-0479">Metal-binding</keyword>
<evidence type="ECO:0000256" key="3">
    <source>
        <dbReference type="ARBA" id="ARBA00022112"/>
    </source>
</evidence>
<comment type="subunit">
    <text evidence="2">Homohexamer.</text>
</comment>
<dbReference type="GO" id="GO:0046872">
    <property type="term" value="F:metal ion binding"/>
    <property type="evidence" value="ECO:0007669"/>
    <property type="project" value="UniProtKB-UniRule"/>
</dbReference>
<evidence type="ECO:0000313" key="7">
    <source>
        <dbReference type="EMBL" id="QTA85063.1"/>
    </source>
</evidence>
<dbReference type="Pfam" id="PF01784">
    <property type="entry name" value="DUF34_NIF3"/>
    <property type="match status" value="1"/>
</dbReference>
<dbReference type="NCBIfam" id="TIGR00486">
    <property type="entry name" value="YbgI_SA1388"/>
    <property type="match status" value="1"/>
</dbReference>
<dbReference type="EMBL" id="CP061800">
    <property type="protein sequence ID" value="QTA85063.1"/>
    <property type="molecule type" value="Genomic_DNA"/>
</dbReference>
<dbReference type="GO" id="GO:0005737">
    <property type="term" value="C:cytoplasm"/>
    <property type="evidence" value="ECO:0007669"/>
    <property type="project" value="TreeGrafter"/>
</dbReference>
<comment type="similarity">
    <text evidence="1 5">Belongs to the GTP cyclohydrolase I type 2/NIF3 family.</text>
</comment>
<dbReference type="Proteomes" id="UP000663722">
    <property type="component" value="Chromosome"/>
</dbReference>
<evidence type="ECO:0000256" key="6">
    <source>
        <dbReference type="PIRSR" id="PIRSR602678-1"/>
    </source>
</evidence>
<sequence length="376" mass="41306">MAETLADIIRIMEQVAPSHLAEDWDNSGLQVGKKDWPVKTIWVSLDPGPDVVAHACKNNADLLITHHPLIFKPLKSVDFSTPTGSVVHMASQHHLAIFSAHTNLDSATGGVNDVLASEIGLKNTKVLQKAEEPEICKLVIYVPAEYEQKVSDALFETKAGRIGEYSCCSFRNKGKGTFRPNDLAKPFIGKPGEISLTDEIRMEVVVSRNDLINVIEHVREKHPYETMAYDVYPLRSDLPDFQNLAGLGRIGELDKEMSLTSFALKIKKQLKLNSLKISGKPDMPVHKAAVCTGSGSGLMKAFFLSGAQVYISGDLRYHDAREAEAAGLGLIDIGHFASEHLIVEPLAEQLRKILSETGADVKVEAYLLENDPFLIV</sequence>